<protein>
    <submittedName>
        <fullName evidence="1">T/G mismatch-specific endonuclease</fullName>
    </submittedName>
</protein>
<accession>A0A1G7KW55</accession>
<dbReference type="STRING" id="1550231.SAMN05660662_2116"/>
<dbReference type="SUPFAM" id="SSF52980">
    <property type="entry name" value="Restriction endonuclease-like"/>
    <property type="match status" value="1"/>
</dbReference>
<keyword evidence="1" id="KW-0255">Endonuclease</keyword>
<dbReference type="AlphaFoldDB" id="A0A1G7KW55"/>
<dbReference type="EMBL" id="FNBT01000003">
    <property type="protein sequence ID" value="SDF41488.1"/>
    <property type="molecule type" value="Genomic_DNA"/>
</dbReference>
<dbReference type="Proteomes" id="UP000199406">
    <property type="component" value="Unassembled WGS sequence"/>
</dbReference>
<dbReference type="Gene3D" id="3.40.960.10">
    <property type="entry name" value="VSR Endonuclease"/>
    <property type="match status" value="1"/>
</dbReference>
<reference evidence="2" key="1">
    <citation type="submission" date="2016-10" db="EMBL/GenBank/DDBJ databases">
        <authorList>
            <person name="Varghese N."/>
            <person name="Submissions S."/>
        </authorList>
    </citation>
    <scope>NUCLEOTIDE SEQUENCE [LARGE SCALE GENOMIC DNA]</scope>
    <source>
        <strain evidence="2">DSM 44268</strain>
    </source>
</reference>
<name>A0A1G7KW55_9ACTN</name>
<keyword evidence="1" id="KW-0540">Nuclease</keyword>
<gene>
    <name evidence="1" type="ORF">SAMN05660662_2116</name>
</gene>
<keyword evidence="1" id="KW-0378">Hydrolase</keyword>
<keyword evidence="2" id="KW-1185">Reference proteome</keyword>
<dbReference type="InterPro" id="IPR011335">
    <property type="entry name" value="Restrct_endonuc-II-like"/>
</dbReference>
<dbReference type="GO" id="GO:0004519">
    <property type="term" value="F:endonuclease activity"/>
    <property type="evidence" value="ECO:0007669"/>
    <property type="project" value="UniProtKB-KW"/>
</dbReference>
<sequence length="328" mass="35329">MSRKTLRSGSLWTTQSWTAPSRQAHRVRPPTRPPALCGRVFRARDALAAGLLTRNQLESRAWRRLFRGVYADAALPDTHGTAVAGAALVVPDGAVFGGRTAAYILGAEALVEAAAPVEVIVPEAERFGPVTGLRVRRTSLPITEVRSVGRYTCTTPVRTAVDIARYENVPDSVVALDVLLSRGLVRARDLAEAVALLPPGRGSVRARRAVGLADERAESPPESVLRVLLRSVGLAPVPQYVVRDAEGRFVARVDLAFPELKVAVEYDGAWHGQPGELGRDRRRHNALVAAGWTVVHVTAADMHAPDRVAASVTALLRERGVIRPSASR</sequence>
<evidence type="ECO:0000313" key="1">
    <source>
        <dbReference type="EMBL" id="SDF41488.1"/>
    </source>
</evidence>
<evidence type="ECO:0000313" key="2">
    <source>
        <dbReference type="Proteomes" id="UP000199406"/>
    </source>
</evidence>
<organism evidence="1 2">
    <name type="scientific">Blastococcus aurantiacus</name>
    <dbReference type="NCBI Taxonomy" id="1550231"/>
    <lineage>
        <taxon>Bacteria</taxon>
        <taxon>Bacillati</taxon>
        <taxon>Actinomycetota</taxon>
        <taxon>Actinomycetes</taxon>
        <taxon>Geodermatophilales</taxon>
        <taxon>Geodermatophilaceae</taxon>
        <taxon>Blastococcus</taxon>
    </lineage>
</organism>
<proteinExistence type="predicted"/>